<accession>A0A840AXB9</accession>
<evidence type="ECO:0000313" key="1">
    <source>
        <dbReference type="EMBL" id="MBB3933441.1"/>
    </source>
</evidence>
<dbReference type="EMBL" id="JACIDS010000006">
    <property type="protein sequence ID" value="MBB3933441.1"/>
    <property type="molecule type" value="Genomic_DNA"/>
</dbReference>
<dbReference type="PANTHER" id="PTHR34129:SF1">
    <property type="entry name" value="DUF952 DOMAIN-CONTAINING PROTEIN"/>
    <property type="match status" value="1"/>
</dbReference>
<dbReference type="Proteomes" id="UP000553963">
    <property type="component" value="Unassembled WGS sequence"/>
</dbReference>
<evidence type="ECO:0000313" key="2">
    <source>
        <dbReference type="Proteomes" id="UP000553963"/>
    </source>
</evidence>
<dbReference type="SUPFAM" id="SSF56399">
    <property type="entry name" value="ADP-ribosylation"/>
    <property type="match status" value="1"/>
</dbReference>
<dbReference type="Pfam" id="PF06108">
    <property type="entry name" value="DUF952"/>
    <property type="match status" value="1"/>
</dbReference>
<protein>
    <submittedName>
        <fullName evidence="1">Uncharacterized protein (DUF952 family)</fullName>
    </submittedName>
</protein>
<name>A0A840AXB9_9HYPH</name>
<proteinExistence type="predicted"/>
<dbReference type="RefSeq" id="WP_183401092.1">
    <property type="nucleotide sequence ID" value="NZ_JACIDS010000006.1"/>
</dbReference>
<gene>
    <name evidence="1" type="ORF">GGR25_004514</name>
</gene>
<dbReference type="PANTHER" id="PTHR34129">
    <property type="entry name" value="BLR1139 PROTEIN"/>
    <property type="match status" value="1"/>
</dbReference>
<dbReference type="InterPro" id="IPR009297">
    <property type="entry name" value="DUF952"/>
</dbReference>
<dbReference type="Gene3D" id="3.20.170.20">
    <property type="entry name" value="Protein of unknown function DUF952"/>
    <property type="match status" value="1"/>
</dbReference>
<reference evidence="1 2" key="1">
    <citation type="submission" date="2020-08" db="EMBL/GenBank/DDBJ databases">
        <title>Genomic Encyclopedia of Type Strains, Phase IV (KMG-IV): sequencing the most valuable type-strain genomes for metagenomic binning, comparative biology and taxonomic classification.</title>
        <authorList>
            <person name="Goeker M."/>
        </authorList>
    </citation>
    <scope>NUCLEOTIDE SEQUENCE [LARGE SCALE GENOMIC DNA]</scope>
    <source>
        <strain evidence="1 2">DSM 25966</strain>
    </source>
</reference>
<sequence>MTLIYKIVPEELWRAAERAGSFAGASIDLTDGFIHLSTADQMRETAAKHFAGQTGLLLVAVDEASLGDALRYEISRGGQPFPHLYAPLALTSVVFVEPLPLGADGLHVFPERAA</sequence>
<organism evidence="1 2">
    <name type="scientific">Kaistia hirudinis</name>
    <dbReference type="NCBI Taxonomy" id="1293440"/>
    <lineage>
        <taxon>Bacteria</taxon>
        <taxon>Pseudomonadati</taxon>
        <taxon>Pseudomonadota</taxon>
        <taxon>Alphaproteobacteria</taxon>
        <taxon>Hyphomicrobiales</taxon>
        <taxon>Kaistiaceae</taxon>
        <taxon>Kaistia</taxon>
    </lineage>
</organism>
<comment type="caution">
    <text evidence="1">The sequence shown here is derived from an EMBL/GenBank/DDBJ whole genome shotgun (WGS) entry which is preliminary data.</text>
</comment>
<keyword evidence="2" id="KW-1185">Reference proteome</keyword>
<dbReference type="AlphaFoldDB" id="A0A840AXB9"/>